<organism evidence="1 2">
    <name type="scientific">Bifidobacterium mellis</name>
    <dbReference type="NCBI Taxonomy" id="1293823"/>
    <lineage>
        <taxon>Bacteria</taxon>
        <taxon>Bacillati</taxon>
        <taxon>Actinomycetota</taxon>
        <taxon>Actinomycetes</taxon>
        <taxon>Bifidobacteriales</taxon>
        <taxon>Bifidobacteriaceae</taxon>
        <taxon>Bifidobacterium</taxon>
    </lineage>
</organism>
<name>A0A0F4KYX8_9BIFI</name>
<dbReference type="Proteomes" id="UP000033567">
    <property type="component" value="Unassembled WGS sequence"/>
</dbReference>
<gene>
    <name evidence="1" type="ORF">JF70_06470</name>
</gene>
<protein>
    <recommendedName>
        <fullName evidence="3">Haloacid dehalogenase</fullName>
    </recommendedName>
</protein>
<dbReference type="Pfam" id="PF12710">
    <property type="entry name" value="HAD"/>
    <property type="match status" value="1"/>
</dbReference>
<evidence type="ECO:0000313" key="2">
    <source>
        <dbReference type="Proteomes" id="UP000033567"/>
    </source>
</evidence>
<sequence length="192" mass="22326">MRVLDFDGTIYDGESLLDFYLFTVRKDPRVLHYLPVALFYAVRYRLGRVTLEQLDSAMRRVGSRYLRRLTSRPGFDMDRLVSQFWDANMHKIMDWYTPQADDVVVTASFDLVAGEACRRLGITRCIGSTLDLESLTVGYLNFGPDKPLHFQRILGRETAIDAFYTDSAFDRPMIDLARRAYLVEHGRVRRIK</sequence>
<reference evidence="1 2" key="1">
    <citation type="submission" date="2014-12" db="EMBL/GenBank/DDBJ databases">
        <title>Comparative genomics of the lactic acid bacteria isolated from the honey bee gut.</title>
        <authorList>
            <person name="Ellegaard K.M."/>
            <person name="Tamarit D."/>
            <person name="Javelind E."/>
            <person name="Olofsson T."/>
            <person name="Andersson S.G."/>
            <person name="Vasquez A."/>
        </authorList>
    </citation>
    <scope>NUCLEOTIDE SEQUENCE [LARGE SCALE GENOMIC DNA]</scope>
    <source>
        <strain evidence="1 2">Bin7</strain>
    </source>
</reference>
<proteinExistence type="predicted"/>
<dbReference type="SUPFAM" id="SSF56784">
    <property type="entry name" value="HAD-like"/>
    <property type="match status" value="1"/>
</dbReference>
<evidence type="ECO:0000313" key="1">
    <source>
        <dbReference type="EMBL" id="KJY51832.1"/>
    </source>
</evidence>
<dbReference type="EMBL" id="JWMF01000004">
    <property type="protein sequence ID" value="KJY51832.1"/>
    <property type="molecule type" value="Genomic_DNA"/>
</dbReference>
<accession>A0A0F4KYX8</accession>
<dbReference type="Gene3D" id="3.40.50.1000">
    <property type="entry name" value="HAD superfamily/HAD-like"/>
    <property type="match status" value="1"/>
</dbReference>
<dbReference type="RefSeq" id="WP_045935274.1">
    <property type="nucleotide sequence ID" value="NZ_KQ033885.1"/>
</dbReference>
<dbReference type="AlphaFoldDB" id="A0A0F4KYX8"/>
<comment type="caution">
    <text evidence="1">The sequence shown here is derived from an EMBL/GenBank/DDBJ whole genome shotgun (WGS) entry which is preliminary data.</text>
</comment>
<dbReference type="PATRIC" id="fig|1684.5.peg.683"/>
<dbReference type="InterPro" id="IPR036412">
    <property type="entry name" value="HAD-like_sf"/>
</dbReference>
<dbReference type="InterPro" id="IPR023214">
    <property type="entry name" value="HAD_sf"/>
</dbReference>
<evidence type="ECO:0008006" key="3">
    <source>
        <dbReference type="Google" id="ProtNLM"/>
    </source>
</evidence>
<dbReference type="Gene3D" id="1.20.1440.100">
    <property type="entry name" value="SG protein - dephosphorylation function"/>
    <property type="match status" value="1"/>
</dbReference>
<keyword evidence="2" id="KW-1185">Reference proteome</keyword>